<accession>A0A6G1C973</accession>
<evidence type="ECO:0000256" key="8">
    <source>
        <dbReference type="ARBA" id="ARBA00023098"/>
    </source>
</evidence>
<comment type="caution">
    <text evidence="10">The sequence shown here is derived from an EMBL/GenBank/DDBJ whole genome shotgun (WGS) entry which is preliminary data.</text>
</comment>
<organism evidence="10 11">
    <name type="scientific">Oryza meyeriana var. granulata</name>
    <dbReference type="NCBI Taxonomy" id="110450"/>
    <lineage>
        <taxon>Eukaryota</taxon>
        <taxon>Viridiplantae</taxon>
        <taxon>Streptophyta</taxon>
        <taxon>Embryophyta</taxon>
        <taxon>Tracheophyta</taxon>
        <taxon>Spermatophyta</taxon>
        <taxon>Magnoliopsida</taxon>
        <taxon>Liliopsida</taxon>
        <taxon>Poales</taxon>
        <taxon>Poaceae</taxon>
        <taxon>BOP clade</taxon>
        <taxon>Oryzoideae</taxon>
        <taxon>Oryzeae</taxon>
        <taxon>Oryzinae</taxon>
        <taxon>Oryza</taxon>
        <taxon>Oryza meyeriana</taxon>
    </lineage>
</organism>
<keyword evidence="3" id="KW-0150">Chloroplast</keyword>
<keyword evidence="6" id="KW-0809">Transit peptide</keyword>
<sequence>MSFGGPRVGNGAFRLRLEESGGKVLRAVNSNDIVTKVPGFSVVNEEEVEGAEVARVQDGLGVQRRRRRPRAAPLKLKC</sequence>
<dbReference type="AlphaFoldDB" id="A0A6G1C973"/>
<evidence type="ECO:0000256" key="7">
    <source>
        <dbReference type="ARBA" id="ARBA00022963"/>
    </source>
</evidence>
<comment type="subcellular location">
    <subcellularLocation>
        <location evidence="1">Plastid</location>
        <location evidence="1">Chloroplast</location>
    </subcellularLocation>
</comment>
<evidence type="ECO:0000313" key="11">
    <source>
        <dbReference type="Proteomes" id="UP000479710"/>
    </source>
</evidence>
<dbReference type="Pfam" id="PF01764">
    <property type="entry name" value="Lipase_3"/>
    <property type="match status" value="1"/>
</dbReference>
<feature type="domain" description="Fungal lipase-type" evidence="9">
    <location>
        <begin position="2"/>
        <end position="40"/>
    </location>
</feature>
<dbReference type="PANTHER" id="PTHR31403">
    <property type="entry name" value="PHOSPHOLIPASE A1-IBETA2, CHLOROPLASTIC"/>
    <property type="match status" value="1"/>
</dbReference>
<comment type="similarity">
    <text evidence="2">Belongs to the AB hydrolase superfamily. Lipase family.</text>
</comment>
<protein>
    <recommendedName>
        <fullName evidence="9">Fungal lipase-type domain-containing protein</fullName>
    </recommendedName>
</protein>
<name>A0A6G1C973_9ORYZ</name>
<dbReference type="InterPro" id="IPR002921">
    <property type="entry name" value="Fungal_lipase-type"/>
</dbReference>
<evidence type="ECO:0000256" key="2">
    <source>
        <dbReference type="ARBA" id="ARBA00010701"/>
    </source>
</evidence>
<dbReference type="GO" id="GO:0009507">
    <property type="term" value="C:chloroplast"/>
    <property type="evidence" value="ECO:0007669"/>
    <property type="project" value="UniProtKB-SubCell"/>
</dbReference>
<evidence type="ECO:0000256" key="4">
    <source>
        <dbReference type="ARBA" id="ARBA00022640"/>
    </source>
</evidence>
<dbReference type="PANTHER" id="PTHR31403:SF54">
    <property type="entry name" value="PHOSPHOLIPASE A(1) DAD1, CHLOROPLASTIC"/>
    <property type="match status" value="1"/>
</dbReference>
<evidence type="ECO:0000256" key="6">
    <source>
        <dbReference type="ARBA" id="ARBA00022946"/>
    </source>
</evidence>
<keyword evidence="7" id="KW-0442">Lipid degradation</keyword>
<dbReference type="Gene3D" id="3.40.50.1820">
    <property type="entry name" value="alpha/beta hydrolase"/>
    <property type="match status" value="1"/>
</dbReference>
<dbReference type="Proteomes" id="UP000479710">
    <property type="component" value="Unassembled WGS sequence"/>
</dbReference>
<evidence type="ECO:0000313" key="10">
    <source>
        <dbReference type="EMBL" id="KAF0896710.1"/>
    </source>
</evidence>
<dbReference type="SUPFAM" id="SSF53474">
    <property type="entry name" value="alpha/beta-Hydrolases"/>
    <property type="match status" value="1"/>
</dbReference>
<dbReference type="InterPro" id="IPR029058">
    <property type="entry name" value="AB_hydrolase_fold"/>
</dbReference>
<dbReference type="OrthoDB" id="1728595at2759"/>
<evidence type="ECO:0000256" key="5">
    <source>
        <dbReference type="ARBA" id="ARBA00022801"/>
    </source>
</evidence>
<dbReference type="EMBL" id="SPHZ02000010">
    <property type="protein sequence ID" value="KAF0896710.1"/>
    <property type="molecule type" value="Genomic_DNA"/>
</dbReference>
<evidence type="ECO:0000256" key="3">
    <source>
        <dbReference type="ARBA" id="ARBA00022528"/>
    </source>
</evidence>
<evidence type="ECO:0000259" key="9">
    <source>
        <dbReference type="Pfam" id="PF01764"/>
    </source>
</evidence>
<proteinExistence type="inferred from homology"/>
<dbReference type="GO" id="GO:0004620">
    <property type="term" value="F:phospholipase activity"/>
    <property type="evidence" value="ECO:0007669"/>
    <property type="project" value="TreeGrafter"/>
</dbReference>
<evidence type="ECO:0000256" key="1">
    <source>
        <dbReference type="ARBA" id="ARBA00004229"/>
    </source>
</evidence>
<dbReference type="GO" id="GO:0016042">
    <property type="term" value="P:lipid catabolic process"/>
    <property type="evidence" value="ECO:0007669"/>
    <property type="project" value="UniProtKB-KW"/>
</dbReference>
<gene>
    <name evidence="10" type="ORF">E2562_027054</name>
</gene>
<keyword evidence="5" id="KW-0378">Hydrolase</keyword>
<keyword evidence="11" id="KW-1185">Reference proteome</keyword>
<keyword evidence="8" id="KW-0443">Lipid metabolism</keyword>
<reference evidence="10 11" key="1">
    <citation type="submission" date="2019-11" db="EMBL/GenBank/DDBJ databases">
        <title>Whole genome sequence of Oryza granulata.</title>
        <authorList>
            <person name="Li W."/>
        </authorList>
    </citation>
    <scope>NUCLEOTIDE SEQUENCE [LARGE SCALE GENOMIC DNA]</scope>
    <source>
        <strain evidence="11">cv. Menghai</strain>
        <tissue evidence="10">Leaf</tissue>
    </source>
</reference>
<keyword evidence="4" id="KW-0934">Plastid</keyword>